<sequence>MRASRLPSVIAILFAHAAALSAPARVSAQNTDGVVQEMIPESRAVTRAARLRTAADGADPDTIWMGHIYDPTFTAGGTMQAGGVGPYHVGRGPNRPKRVGSPVTIGDNGAWDFDRFQGPAASNGFVAETDSLQGWWSVARAYQSGATTFPDYVRPFFGLDYGNQVNYVINQGAPKRTFGVVGLWHRDRGNRAYAPGDTVAGHNVQPVGWSPTEVGGAGSTACAWMGLRSAGDVSAIDLTANGGTGNAFNGDLLQYQGNNGNNSVGSVAVNGTDHNFPGYGSQMDQMLYRDINSPSGPLVISFNFSTNMSTQRYSFVGAIGWFDKDPISITHDNLNNPTSDGNFISATVAGSSNGPVDSFMVYIGAPVDDNNVTFSAPLFVGANEITTVYDKQRRWLSEVLRCTSGDQHYKELASYAGTHTPTAVSIDVASLYSSALANIRSAGGGIVRLVFRVKTNRGFDDENAGNSSSAFDSGTRGAAILDNVTWTGQASAAEGDFENVTGAGAINNDTVVSALNAWKSTGKPPAVYFHVHSLSTLAFNDPCGGVDSPNRQCNLYGKILTAGDHDLPADKEGGVFGSNTQDRQRWAVSPTINLRASGNGPGNYNAMGIDQEIASTTGDYISFFSLYNAG</sequence>
<gene>
    <name evidence="2" type="ORF">E6K81_11805</name>
</gene>
<feature type="non-terminal residue" evidence="2">
    <location>
        <position position="630"/>
    </location>
</feature>
<proteinExistence type="predicted"/>
<accession>A0A538U4J4</accession>
<evidence type="ECO:0000256" key="1">
    <source>
        <dbReference type="SAM" id="SignalP"/>
    </source>
</evidence>
<organism evidence="2 3">
    <name type="scientific">Eiseniibacteriota bacterium</name>
    <dbReference type="NCBI Taxonomy" id="2212470"/>
    <lineage>
        <taxon>Bacteria</taxon>
        <taxon>Candidatus Eiseniibacteriota</taxon>
    </lineage>
</organism>
<dbReference type="EMBL" id="VBPB01000204">
    <property type="protein sequence ID" value="TMQ70781.1"/>
    <property type="molecule type" value="Genomic_DNA"/>
</dbReference>
<dbReference type="Proteomes" id="UP000319771">
    <property type="component" value="Unassembled WGS sequence"/>
</dbReference>
<protein>
    <submittedName>
        <fullName evidence="2">Uncharacterized protein</fullName>
    </submittedName>
</protein>
<evidence type="ECO:0000313" key="3">
    <source>
        <dbReference type="Proteomes" id="UP000319771"/>
    </source>
</evidence>
<keyword evidence="1" id="KW-0732">Signal</keyword>
<feature type="signal peptide" evidence="1">
    <location>
        <begin position="1"/>
        <end position="28"/>
    </location>
</feature>
<feature type="chain" id="PRO_5021857442" evidence="1">
    <location>
        <begin position="29"/>
        <end position="630"/>
    </location>
</feature>
<dbReference type="AlphaFoldDB" id="A0A538U4J4"/>
<comment type="caution">
    <text evidence="2">The sequence shown here is derived from an EMBL/GenBank/DDBJ whole genome shotgun (WGS) entry which is preliminary data.</text>
</comment>
<evidence type="ECO:0000313" key="2">
    <source>
        <dbReference type="EMBL" id="TMQ70781.1"/>
    </source>
</evidence>
<name>A0A538U4J4_UNCEI</name>
<reference evidence="2 3" key="1">
    <citation type="journal article" date="2019" name="Nat. Microbiol.">
        <title>Mediterranean grassland soil C-N compound turnover is dependent on rainfall and depth, and is mediated by genomically divergent microorganisms.</title>
        <authorList>
            <person name="Diamond S."/>
            <person name="Andeer P.F."/>
            <person name="Li Z."/>
            <person name="Crits-Christoph A."/>
            <person name="Burstein D."/>
            <person name="Anantharaman K."/>
            <person name="Lane K.R."/>
            <person name="Thomas B.C."/>
            <person name="Pan C."/>
            <person name="Northen T.R."/>
            <person name="Banfield J.F."/>
        </authorList>
    </citation>
    <scope>NUCLEOTIDE SEQUENCE [LARGE SCALE GENOMIC DNA]</scope>
    <source>
        <strain evidence="2">WS_11</strain>
    </source>
</reference>